<keyword evidence="2" id="KW-1003">Cell membrane</keyword>
<feature type="transmembrane region" description="Helical" evidence="6">
    <location>
        <begin position="95"/>
        <end position="116"/>
    </location>
</feature>
<comment type="caution">
    <text evidence="7">The sequence shown here is derived from an EMBL/GenBank/DDBJ whole genome shotgun (WGS) entry which is preliminary data.</text>
</comment>
<gene>
    <name evidence="7" type="ORF">RM479_22305</name>
</gene>
<evidence type="ECO:0000256" key="6">
    <source>
        <dbReference type="SAM" id="Phobius"/>
    </source>
</evidence>
<feature type="transmembrane region" description="Helical" evidence="6">
    <location>
        <begin position="65"/>
        <end position="88"/>
    </location>
</feature>
<proteinExistence type="predicted"/>
<name>A0ABU2MEP5_9ACTN</name>
<accession>A0ABU2MEP5</accession>
<dbReference type="EMBL" id="JAVREP010000019">
    <property type="protein sequence ID" value="MDT0331155.1"/>
    <property type="molecule type" value="Genomic_DNA"/>
</dbReference>
<dbReference type="Pfam" id="PF03706">
    <property type="entry name" value="LPG_synthase_TM"/>
    <property type="match status" value="1"/>
</dbReference>
<dbReference type="InterPro" id="IPR022791">
    <property type="entry name" value="L-PG_synthase/AglD"/>
</dbReference>
<feature type="transmembrane region" description="Helical" evidence="6">
    <location>
        <begin position="709"/>
        <end position="728"/>
    </location>
</feature>
<dbReference type="InterPro" id="IPR011009">
    <property type="entry name" value="Kinase-like_dom_sf"/>
</dbReference>
<reference evidence="8" key="1">
    <citation type="submission" date="2023-07" db="EMBL/GenBank/DDBJ databases">
        <title>30 novel species of actinomycetes from the DSMZ collection.</title>
        <authorList>
            <person name="Nouioui I."/>
        </authorList>
    </citation>
    <scope>NUCLEOTIDE SEQUENCE [LARGE SCALE GENOMIC DNA]</scope>
    <source>
        <strain evidence="8">DSM 44743</strain>
    </source>
</reference>
<protein>
    <submittedName>
        <fullName evidence="7">Lysylphosphatidylglycerol synthase transmembrane domain-containing protein</fullName>
    </submittedName>
</protein>
<feature type="transmembrane region" description="Helical" evidence="6">
    <location>
        <begin position="188"/>
        <end position="206"/>
    </location>
</feature>
<feature type="transmembrane region" description="Helical" evidence="6">
    <location>
        <begin position="489"/>
        <end position="508"/>
    </location>
</feature>
<sequence>MTRTDTETPRPGPSAVRAPRRPVDLLVGACGLGAIAVTLLVVGAATDGDVDSTGLRSLLPTGPLFLAALGANLALILLVCYSTLRILFGGAPRDLLRVSVAAVTAYALTSLINELLFSLIGSDELVPGIPLPPRDLFTGAALGYVAAALAFGLTMPAGQPRVRSLLWTASGTAAVCALLAGVTSPLALVLTVMIGVTCAVLVRYAVGEAAAPPADGRLTTELRRFGLDPVGVSPDGNDAEGDPRHLVELADGRRVEAIVLASENTAGFWRRLRDLVLLRGPFAPRILYGVRRRAEHAALMGHAVRDAGVATPRILAVGELGPGTVLLVRELPEILPVDDLADGDLTDDLLDRFWEALRRIHRHRISHGDLHGATVGVGRGTGEAVLTGVGRGAVAAPPLTVSLDNAALVALLATRVGAERAVASAVRALGVPATAAILPFLQPPGLPYPLRRALRADKELMGRVRNAITEVAPEAPVETARVERMRPRAVVSGIVATVVGLVLLYQLAGVNLSSVGQADPGWALAALAMATLCMVAAAMVLMGFTPLRLPWWRTVMVQYAASFVRIAAPAGLGSIAINTRFVVKAGAPTSLALSAVGLTQLVGFLVHVPLLLVCAYLTGASYWTGFTPSPTVVIISIAVTLVVAFVLLSPRLRGAIADRARPYLRGVLPRLLDTLQRPRALALGLGGTLLLTVAFVLCLYFSVLAFTPTSLQVSLVAVAVVFLAGNAIGSAAPTPGGLGAVEAALIGGLTAVAGVPTPMALSAVLLFRVLTFWLPVLPGWGAFAYLQRREAL</sequence>
<evidence type="ECO:0000313" key="7">
    <source>
        <dbReference type="EMBL" id="MDT0331155.1"/>
    </source>
</evidence>
<organism evidence="7 8">
    <name type="scientific">Nocardiopsis lambiniae</name>
    <dbReference type="NCBI Taxonomy" id="3075539"/>
    <lineage>
        <taxon>Bacteria</taxon>
        <taxon>Bacillati</taxon>
        <taxon>Actinomycetota</taxon>
        <taxon>Actinomycetes</taxon>
        <taxon>Streptosporangiales</taxon>
        <taxon>Nocardiopsidaceae</taxon>
        <taxon>Nocardiopsis</taxon>
    </lineage>
</organism>
<keyword evidence="3 6" id="KW-0812">Transmembrane</keyword>
<evidence type="ECO:0000256" key="3">
    <source>
        <dbReference type="ARBA" id="ARBA00022692"/>
    </source>
</evidence>
<dbReference type="RefSeq" id="WP_311513713.1">
    <property type="nucleotide sequence ID" value="NZ_JAVREP010000019.1"/>
</dbReference>
<dbReference type="PANTHER" id="PTHR39087">
    <property type="entry name" value="UPF0104 MEMBRANE PROTEIN MJ1595"/>
    <property type="match status" value="1"/>
</dbReference>
<feature type="transmembrane region" description="Helical" evidence="6">
    <location>
        <begin position="680"/>
        <end position="703"/>
    </location>
</feature>
<evidence type="ECO:0000313" key="8">
    <source>
        <dbReference type="Proteomes" id="UP001183390"/>
    </source>
</evidence>
<evidence type="ECO:0000256" key="4">
    <source>
        <dbReference type="ARBA" id="ARBA00022989"/>
    </source>
</evidence>
<feature type="transmembrane region" description="Helical" evidence="6">
    <location>
        <begin position="740"/>
        <end position="759"/>
    </location>
</feature>
<feature type="transmembrane region" description="Helical" evidence="6">
    <location>
        <begin position="520"/>
        <end position="544"/>
    </location>
</feature>
<dbReference type="Proteomes" id="UP001183390">
    <property type="component" value="Unassembled WGS sequence"/>
</dbReference>
<feature type="transmembrane region" description="Helical" evidence="6">
    <location>
        <begin position="765"/>
        <end position="786"/>
    </location>
</feature>
<evidence type="ECO:0000256" key="1">
    <source>
        <dbReference type="ARBA" id="ARBA00004651"/>
    </source>
</evidence>
<evidence type="ECO:0000256" key="2">
    <source>
        <dbReference type="ARBA" id="ARBA00022475"/>
    </source>
</evidence>
<keyword evidence="8" id="KW-1185">Reference proteome</keyword>
<feature type="transmembrane region" description="Helical" evidence="6">
    <location>
        <begin position="136"/>
        <end position="153"/>
    </location>
</feature>
<keyword evidence="4 6" id="KW-1133">Transmembrane helix</keyword>
<comment type="subcellular location">
    <subcellularLocation>
        <location evidence="1">Cell membrane</location>
        <topology evidence="1">Multi-pass membrane protein</topology>
    </subcellularLocation>
</comment>
<feature type="transmembrane region" description="Helical" evidence="6">
    <location>
        <begin position="629"/>
        <end position="649"/>
    </location>
</feature>
<dbReference type="PANTHER" id="PTHR39087:SF2">
    <property type="entry name" value="UPF0104 MEMBRANE PROTEIN MJ1595"/>
    <property type="match status" value="1"/>
</dbReference>
<feature type="transmembrane region" description="Helical" evidence="6">
    <location>
        <begin position="25"/>
        <end position="45"/>
    </location>
</feature>
<feature type="transmembrane region" description="Helical" evidence="6">
    <location>
        <begin position="165"/>
        <end position="182"/>
    </location>
</feature>
<feature type="transmembrane region" description="Helical" evidence="6">
    <location>
        <begin position="601"/>
        <end position="623"/>
    </location>
</feature>
<evidence type="ECO:0000256" key="5">
    <source>
        <dbReference type="ARBA" id="ARBA00023136"/>
    </source>
</evidence>
<keyword evidence="5 6" id="KW-0472">Membrane</keyword>
<dbReference type="SUPFAM" id="SSF56112">
    <property type="entry name" value="Protein kinase-like (PK-like)"/>
    <property type="match status" value="1"/>
</dbReference>